<protein>
    <submittedName>
        <fullName evidence="1">Uncharacterized protein</fullName>
    </submittedName>
</protein>
<dbReference type="AlphaFoldDB" id="C5L311"/>
<gene>
    <name evidence="1" type="ORF">Pmar_PMAR003146</name>
</gene>
<dbReference type="RefSeq" id="XP_002777082.1">
    <property type="nucleotide sequence ID" value="XM_002777036.1"/>
</dbReference>
<dbReference type="Proteomes" id="UP000007800">
    <property type="component" value="Unassembled WGS sequence"/>
</dbReference>
<accession>C5L311</accession>
<evidence type="ECO:0000313" key="1">
    <source>
        <dbReference type="EMBL" id="EER08898.1"/>
    </source>
</evidence>
<dbReference type="GeneID" id="9064730"/>
<evidence type="ECO:0000313" key="2">
    <source>
        <dbReference type="Proteomes" id="UP000007800"/>
    </source>
</evidence>
<keyword evidence="2" id="KW-1185">Reference proteome</keyword>
<organism evidence="2">
    <name type="scientific">Perkinsus marinus (strain ATCC 50983 / TXsc)</name>
    <dbReference type="NCBI Taxonomy" id="423536"/>
    <lineage>
        <taxon>Eukaryota</taxon>
        <taxon>Sar</taxon>
        <taxon>Alveolata</taxon>
        <taxon>Perkinsozoa</taxon>
        <taxon>Perkinsea</taxon>
        <taxon>Perkinsida</taxon>
        <taxon>Perkinsidae</taxon>
        <taxon>Perkinsus</taxon>
    </lineage>
</organism>
<dbReference type="OrthoDB" id="69641at2759"/>
<dbReference type="EMBL" id="GG678669">
    <property type="protein sequence ID" value="EER08898.1"/>
    <property type="molecule type" value="Genomic_DNA"/>
</dbReference>
<feature type="non-terminal residue" evidence="1">
    <location>
        <position position="76"/>
    </location>
</feature>
<name>C5L311_PERM5</name>
<sequence>ALEECIRLAPLIVVVNPHAEGQQASATAKWSRQLLSRKCDLTCVSSTEELEGDHERSREDATLLIVYPRNDAEAVK</sequence>
<dbReference type="InParanoid" id="C5L311"/>
<reference evidence="1 2" key="1">
    <citation type="submission" date="2008-07" db="EMBL/GenBank/DDBJ databases">
        <authorList>
            <person name="El-Sayed N."/>
            <person name="Caler E."/>
            <person name="Inman J."/>
            <person name="Amedeo P."/>
            <person name="Hass B."/>
            <person name="Wortman J."/>
        </authorList>
    </citation>
    <scope>NUCLEOTIDE SEQUENCE [LARGE SCALE GENOMIC DNA]</scope>
    <source>
        <strain evidence="2">ATCC 50983 / TXsc</strain>
    </source>
</reference>
<proteinExistence type="predicted"/>
<feature type="non-terminal residue" evidence="1">
    <location>
        <position position="1"/>
    </location>
</feature>